<evidence type="ECO:0000256" key="1">
    <source>
        <dbReference type="ARBA" id="ARBA00023002"/>
    </source>
</evidence>
<organism evidence="3 4">
    <name type="scientific">Pediococcus acidilactici</name>
    <dbReference type="NCBI Taxonomy" id="1254"/>
    <lineage>
        <taxon>Bacteria</taxon>
        <taxon>Bacillati</taxon>
        <taxon>Bacillota</taxon>
        <taxon>Bacilli</taxon>
        <taxon>Lactobacillales</taxon>
        <taxon>Lactobacillaceae</taxon>
        <taxon>Pediococcus</taxon>
        <taxon>Pediococcus acidilactici group</taxon>
    </lineage>
</organism>
<dbReference type="GO" id="GO:0009055">
    <property type="term" value="F:electron transfer activity"/>
    <property type="evidence" value="ECO:0007669"/>
    <property type="project" value="TreeGrafter"/>
</dbReference>
<dbReference type="AlphaFoldDB" id="A0AAW8YGK2"/>
<name>A0AAW8YGK2_PEDAC</name>
<dbReference type="InterPro" id="IPR029039">
    <property type="entry name" value="Flavoprotein-like_sf"/>
</dbReference>
<comment type="caution">
    <text evidence="3">The sequence shown here is derived from an EMBL/GenBank/DDBJ whole genome shotgun (WGS) entry which is preliminary data.</text>
</comment>
<dbReference type="PANTHER" id="PTHR47307:SF1">
    <property type="entry name" value="GLUTATHIONE-REGULATED POTASSIUM-EFFLUX SYSTEM ANCILLARY PROTEIN KEFG"/>
    <property type="match status" value="1"/>
</dbReference>
<accession>A0AAW8YGK2</accession>
<dbReference type="PANTHER" id="PTHR47307">
    <property type="entry name" value="GLUTATHIONE-REGULATED POTASSIUM-EFFLUX SYSTEM ANCILLARY PROTEIN KEFG"/>
    <property type="match status" value="1"/>
</dbReference>
<reference evidence="3" key="2">
    <citation type="submission" date="2023-10" db="EMBL/GenBank/DDBJ databases">
        <authorList>
            <person name="Khurajog B."/>
        </authorList>
    </citation>
    <scope>NUCLEOTIDE SEQUENCE</scope>
    <source>
        <strain evidence="3">BF9</strain>
    </source>
</reference>
<gene>
    <name evidence="3" type="ORF">R0G89_03460</name>
</gene>
<evidence type="ECO:0000313" key="4">
    <source>
        <dbReference type="Proteomes" id="UP001280897"/>
    </source>
</evidence>
<dbReference type="Pfam" id="PF02525">
    <property type="entry name" value="Flavodoxin_2"/>
    <property type="match status" value="1"/>
</dbReference>
<dbReference type="Proteomes" id="UP001280897">
    <property type="component" value="Unassembled WGS sequence"/>
</dbReference>
<dbReference type="SUPFAM" id="SSF52218">
    <property type="entry name" value="Flavoproteins"/>
    <property type="match status" value="1"/>
</dbReference>
<dbReference type="RefSeq" id="WP_128688538.1">
    <property type="nucleotide sequence ID" value="NZ_CP035151.1"/>
</dbReference>
<dbReference type="GO" id="GO:0003955">
    <property type="term" value="F:NAD(P)H dehydrogenase (quinone) activity"/>
    <property type="evidence" value="ECO:0007669"/>
    <property type="project" value="TreeGrafter"/>
</dbReference>
<dbReference type="InterPro" id="IPR003680">
    <property type="entry name" value="Flavodoxin_fold"/>
</dbReference>
<sequence length="227" mass="26093">MKTLVVVAHPKLASSTTQPFFKAAVEDFTTVTWHPLHAEFDVTQEQQLLTEHDRIIFQFPLYWYGAPGLLKNWLDQVLTVRFATGNRYALADKELGLVVTAGEAAADFQAGGAEQYTMSELMRPFEALAHKLRMRYLPMMAVHQFLYLTPEAQQRLLVRYQQYVNNPNFEHFAGQVAWFSDQLRHQITKADPTSATLNQVLESLENRQSELDDLAWNLSMLKKEEDS</sequence>
<dbReference type="EMBL" id="JAWJAV010000002">
    <property type="protein sequence ID" value="MDV2620788.1"/>
    <property type="molecule type" value="Genomic_DNA"/>
</dbReference>
<dbReference type="Gene3D" id="3.40.50.360">
    <property type="match status" value="1"/>
</dbReference>
<reference evidence="3" key="1">
    <citation type="journal article" date="2023" name="PeerJ">
        <title>Selection and evaluation of lactic acid bacteria from chicken feces in Thailand as potential probiotics.</title>
        <authorList>
            <person name="Khurajog B."/>
            <person name="Disastra Y."/>
            <person name="Lawwyne L.D."/>
            <person name="Sirichokchatchawan W."/>
            <person name="Niyomtham W."/>
            <person name="Yindee J."/>
            <person name="Hampson D.J."/>
            <person name="Prapasarakul N."/>
        </authorList>
    </citation>
    <scope>NUCLEOTIDE SEQUENCE</scope>
    <source>
        <strain evidence="3">BF9</strain>
    </source>
</reference>
<evidence type="ECO:0000259" key="2">
    <source>
        <dbReference type="Pfam" id="PF02525"/>
    </source>
</evidence>
<keyword evidence="1" id="KW-0560">Oxidoreductase</keyword>
<protein>
    <submittedName>
        <fullName evidence="3">NAD(P)H-dependent oxidoreductase</fullName>
    </submittedName>
</protein>
<dbReference type="InterPro" id="IPR046980">
    <property type="entry name" value="KefG/KefF"/>
</dbReference>
<feature type="domain" description="Flavodoxin-like fold" evidence="2">
    <location>
        <begin position="1"/>
        <end position="162"/>
    </location>
</feature>
<proteinExistence type="predicted"/>
<evidence type="ECO:0000313" key="3">
    <source>
        <dbReference type="EMBL" id="MDV2620788.1"/>
    </source>
</evidence>
<dbReference type="GO" id="GO:0010181">
    <property type="term" value="F:FMN binding"/>
    <property type="evidence" value="ECO:0007669"/>
    <property type="project" value="TreeGrafter"/>
</dbReference>